<accession>A0ABQ4K179</accession>
<dbReference type="CDD" id="cd03768">
    <property type="entry name" value="SR_ResInv"/>
    <property type="match status" value="1"/>
</dbReference>
<dbReference type="PROSITE" id="PS51736">
    <property type="entry name" value="RECOMBINASES_3"/>
    <property type="match status" value="1"/>
</dbReference>
<dbReference type="Proteomes" id="UP000680279">
    <property type="component" value="Unassembled WGS sequence"/>
</dbReference>
<feature type="domain" description="Resolvase/invertase-type recombinase catalytic" evidence="2">
    <location>
        <begin position="1"/>
        <end position="144"/>
    </location>
</feature>
<evidence type="ECO:0000313" key="3">
    <source>
        <dbReference type="EMBL" id="GIN19406.1"/>
    </source>
</evidence>
<dbReference type="InterPro" id="IPR036162">
    <property type="entry name" value="Resolvase-like_N_sf"/>
</dbReference>
<dbReference type="Pfam" id="PF00239">
    <property type="entry name" value="Resolvase"/>
    <property type="match status" value="1"/>
</dbReference>
<gene>
    <name evidence="3" type="ORF">J1TS3_05400</name>
</gene>
<dbReference type="InterPro" id="IPR050639">
    <property type="entry name" value="SSR_resolvase"/>
</dbReference>
<dbReference type="Gene3D" id="1.10.10.60">
    <property type="entry name" value="Homeodomain-like"/>
    <property type="match status" value="1"/>
</dbReference>
<dbReference type="RefSeq" id="WP_212962050.1">
    <property type="nucleotide sequence ID" value="NZ_BOQT01000002.1"/>
</dbReference>
<evidence type="ECO:0000256" key="1">
    <source>
        <dbReference type="ARBA" id="ARBA00009913"/>
    </source>
</evidence>
<reference evidence="3 4" key="1">
    <citation type="submission" date="2021-03" db="EMBL/GenBank/DDBJ databases">
        <title>Antimicrobial resistance genes in bacteria isolated from Japanese honey, and their potential for conferring macrolide and lincosamide resistance in the American foulbrood pathogen Paenibacillus larvae.</title>
        <authorList>
            <person name="Okamoto M."/>
            <person name="Kumagai M."/>
            <person name="Kanamori H."/>
            <person name="Takamatsu D."/>
        </authorList>
    </citation>
    <scope>NUCLEOTIDE SEQUENCE [LARGE SCALE GENOMIC DNA]</scope>
    <source>
        <strain evidence="3 4">J1TS3</strain>
    </source>
</reference>
<dbReference type="InterPro" id="IPR006119">
    <property type="entry name" value="Resolv_N"/>
</dbReference>
<sequence>MIFGYARISSKSQNLSRQIKELEEYGCDRIYEEKQSGKNFDRPVYKEVRSKMRSGDVLVVHDLSRFGRNKQEIKDEWEALIREEIDIVVLNMPILDTRKYKELEGVGQLVSDLVLSLLSWMVEEDRSRIKTAQKEGIEIAKKQGKFRGGKKRYHKGATGKDKVLYDEVVRCLSDKISVMDIHRKTGLSRNTIYSIKREIETEKKRKLTTI</sequence>
<organism evidence="3 4">
    <name type="scientific">Siminovitchia fordii</name>
    <dbReference type="NCBI Taxonomy" id="254759"/>
    <lineage>
        <taxon>Bacteria</taxon>
        <taxon>Bacillati</taxon>
        <taxon>Bacillota</taxon>
        <taxon>Bacilli</taxon>
        <taxon>Bacillales</taxon>
        <taxon>Bacillaceae</taxon>
        <taxon>Siminovitchia</taxon>
    </lineage>
</organism>
<evidence type="ECO:0000313" key="4">
    <source>
        <dbReference type="Proteomes" id="UP000680279"/>
    </source>
</evidence>
<dbReference type="SMART" id="SM00857">
    <property type="entry name" value="Resolvase"/>
    <property type="match status" value="1"/>
</dbReference>
<dbReference type="SUPFAM" id="SSF53041">
    <property type="entry name" value="Resolvase-like"/>
    <property type="match status" value="1"/>
</dbReference>
<comment type="similarity">
    <text evidence="1">Belongs to the site-specific recombinase resolvase family.</text>
</comment>
<comment type="caution">
    <text evidence="3">The sequence shown here is derived from an EMBL/GenBank/DDBJ whole genome shotgun (WGS) entry which is preliminary data.</text>
</comment>
<dbReference type="PANTHER" id="PTHR30461:SF26">
    <property type="entry name" value="RESOLVASE HOMOLOG YNEB"/>
    <property type="match status" value="1"/>
</dbReference>
<proteinExistence type="inferred from homology"/>
<dbReference type="Gene3D" id="3.40.50.1390">
    <property type="entry name" value="Resolvase, N-terminal catalytic domain"/>
    <property type="match status" value="1"/>
</dbReference>
<dbReference type="PANTHER" id="PTHR30461">
    <property type="entry name" value="DNA-INVERTASE FROM LAMBDOID PROPHAGE"/>
    <property type="match status" value="1"/>
</dbReference>
<dbReference type="EMBL" id="BOQT01000002">
    <property type="protein sequence ID" value="GIN19406.1"/>
    <property type="molecule type" value="Genomic_DNA"/>
</dbReference>
<name>A0ABQ4K179_9BACI</name>
<protein>
    <recommendedName>
        <fullName evidence="2">Resolvase/invertase-type recombinase catalytic domain-containing protein</fullName>
    </recommendedName>
</protein>
<keyword evidence="4" id="KW-1185">Reference proteome</keyword>
<evidence type="ECO:0000259" key="2">
    <source>
        <dbReference type="PROSITE" id="PS51736"/>
    </source>
</evidence>